<dbReference type="SUPFAM" id="SSF53254">
    <property type="entry name" value="Phosphoglycerate mutase-like"/>
    <property type="match status" value="1"/>
</dbReference>
<evidence type="ECO:0000256" key="1">
    <source>
        <dbReference type="ARBA" id="ARBA00022801"/>
    </source>
</evidence>
<dbReference type="InterPro" id="IPR051695">
    <property type="entry name" value="Phosphoglycerate_Mutase"/>
</dbReference>
<dbReference type="GO" id="GO:0043456">
    <property type="term" value="P:regulation of pentose-phosphate shunt"/>
    <property type="evidence" value="ECO:0007669"/>
    <property type="project" value="TreeGrafter"/>
</dbReference>
<dbReference type="InterPro" id="IPR029033">
    <property type="entry name" value="His_PPase_superfam"/>
</dbReference>
<dbReference type="GO" id="GO:0005829">
    <property type="term" value="C:cytosol"/>
    <property type="evidence" value="ECO:0007669"/>
    <property type="project" value="TreeGrafter"/>
</dbReference>
<dbReference type="Proteomes" id="UP000283295">
    <property type="component" value="Unassembled WGS sequence"/>
</dbReference>
<accession>A0A412IQY4</accession>
<protein>
    <submittedName>
        <fullName evidence="4">Histidine phosphatase family protein</fullName>
    </submittedName>
</protein>
<feature type="active site" description="Proton donor/acceptor" evidence="2">
    <location>
        <position position="81"/>
    </location>
</feature>
<feature type="binding site" evidence="3">
    <location>
        <begin position="7"/>
        <end position="14"/>
    </location>
    <ligand>
        <name>substrate</name>
    </ligand>
</feature>
<feature type="binding site" evidence="3">
    <location>
        <position position="57"/>
    </location>
    <ligand>
        <name>substrate</name>
    </ligand>
</feature>
<comment type="caution">
    <text evidence="4">The sequence shown here is derived from an EMBL/GenBank/DDBJ whole genome shotgun (WGS) entry which is preliminary data.</text>
</comment>
<dbReference type="Gene3D" id="3.40.50.1240">
    <property type="entry name" value="Phosphoglycerate mutase-like"/>
    <property type="match status" value="1"/>
</dbReference>
<sequence>MRLYVARHGETEWNRLNKVCGRTDSPLTDTGLRQAQLLADKLDDCPIDVIIASPLSRAQKTAQAVAQRKHLQVVTDDRLIEQDYGVYEGVPRDDEDFLNNKRMFAYRYPGGESMMDIARRTYDLIIETKKRYPDSSVLFVCHNGICRVICSYFRDMTNEEYFEFSQDNCGYNVYEF</sequence>
<gene>
    <name evidence="4" type="ORF">DWX94_09200</name>
</gene>
<feature type="binding site" evidence="3">
    <location>
        <position position="101"/>
    </location>
    <ligand>
        <name>substrate</name>
    </ligand>
</feature>
<dbReference type="EMBL" id="QRVK01000022">
    <property type="protein sequence ID" value="RGS41170.1"/>
    <property type="molecule type" value="Genomic_DNA"/>
</dbReference>
<dbReference type="Pfam" id="PF00300">
    <property type="entry name" value="His_Phos_1"/>
    <property type="match status" value="1"/>
</dbReference>
<organism evidence="4 5">
    <name type="scientific">Coprococcus eutactus</name>
    <dbReference type="NCBI Taxonomy" id="33043"/>
    <lineage>
        <taxon>Bacteria</taxon>
        <taxon>Bacillati</taxon>
        <taxon>Bacillota</taxon>
        <taxon>Clostridia</taxon>
        <taxon>Lachnospirales</taxon>
        <taxon>Lachnospiraceae</taxon>
        <taxon>Coprococcus</taxon>
    </lineage>
</organism>
<evidence type="ECO:0000256" key="2">
    <source>
        <dbReference type="PIRSR" id="PIRSR613078-1"/>
    </source>
</evidence>
<dbReference type="AlphaFoldDB" id="A0A412IQY4"/>
<evidence type="ECO:0000313" key="4">
    <source>
        <dbReference type="EMBL" id="RGS41170.1"/>
    </source>
</evidence>
<reference evidence="4 5" key="1">
    <citation type="submission" date="2018-08" db="EMBL/GenBank/DDBJ databases">
        <title>A genome reference for cultivated species of the human gut microbiota.</title>
        <authorList>
            <person name="Zou Y."/>
            <person name="Xue W."/>
            <person name="Luo G."/>
        </authorList>
    </citation>
    <scope>NUCLEOTIDE SEQUENCE [LARGE SCALE GENOMIC DNA]</scope>
    <source>
        <strain evidence="4 5">AF22-21</strain>
    </source>
</reference>
<feature type="binding site" evidence="3">
    <location>
        <begin position="81"/>
        <end position="84"/>
    </location>
    <ligand>
        <name>substrate</name>
    </ligand>
</feature>
<evidence type="ECO:0000313" key="5">
    <source>
        <dbReference type="Proteomes" id="UP000283295"/>
    </source>
</evidence>
<dbReference type="OrthoDB" id="9781415at2"/>
<feature type="active site" description="Tele-phosphohistidine intermediate" evidence="2">
    <location>
        <position position="8"/>
    </location>
</feature>
<evidence type="ECO:0000256" key="3">
    <source>
        <dbReference type="PIRSR" id="PIRSR613078-2"/>
    </source>
</evidence>
<dbReference type="PIRSF" id="PIRSF000709">
    <property type="entry name" value="6PFK_2-Ptase"/>
    <property type="match status" value="1"/>
</dbReference>
<dbReference type="RefSeq" id="WP_119202889.1">
    <property type="nucleotide sequence ID" value="NZ_JBDMSD010000013.1"/>
</dbReference>
<dbReference type="SMART" id="SM00855">
    <property type="entry name" value="PGAM"/>
    <property type="match status" value="1"/>
</dbReference>
<dbReference type="InterPro" id="IPR001345">
    <property type="entry name" value="PG/BPGM_mutase_AS"/>
</dbReference>
<dbReference type="PROSITE" id="PS00175">
    <property type="entry name" value="PG_MUTASE"/>
    <property type="match status" value="1"/>
</dbReference>
<dbReference type="PANTHER" id="PTHR46517">
    <property type="entry name" value="FRUCTOSE-2,6-BISPHOSPHATASE TIGAR"/>
    <property type="match status" value="1"/>
</dbReference>
<feature type="binding site" evidence="3">
    <location>
        <begin position="119"/>
        <end position="120"/>
    </location>
    <ligand>
        <name>substrate</name>
    </ligand>
</feature>
<dbReference type="CDD" id="cd07067">
    <property type="entry name" value="HP_PGM_like"/>
    <property type="match status" value="1"/>
</dbReference>
<dbReference type="GO" id="GO:0004331">
    <property type="term" value="F:fructose-2,6-bisphosphate 2-phosphatase activity"/>
    <property type="evidence" value="ECO:0007669"/>
    <property type="project" value="TreeGrafter"/>
</dbReference>
<keyword evidence="1" id="KW-0378">Hydrolase</keyword>
<dbReference type="InterPro" id="IPR013078">
    <property type="entry name" value="His_Pase_superF_clade-1"/>
</dbReference>
<dbReference type="PANTHER" id="PTHR46517:SF1">
    <property type="entry name" value="FRUCTOSE-2,6-BISPHOSPHATASE TIGAR"/>
    <property type="match status" value="1"/>
</dbReference>
<dbReference type="GO" id="GO:0045820">
    <property type="term" value="P:negative regulation of glycolytic process"/>
    <property type="evidence" value="ECO:0007669"/>
    <property type="project" value="TreeGrafter"/>
</dbReference>
<proteinExistence type="predicted"/>
<name>A0A412IQY4_9FIRM</name>